<keyword evidence="3" id="KW-0285">Flavoprotein</keyword>
<feature type="domain" description="Putative nitroreductase TM1586" evidence="6">
    <location>
        <begin position="12"/>
        <end position="228"/>
    </location>
</feature>
<evidence type="ECO:0000256" key="3">
    <source>
        <dbReference type="ARBA" id="ARBA00022630"/>
    </source>
</evidence>
<keyword evidence="5" id="KW-0560">Oxidoreductase</keyword>
<dbReference type="GO" id="GO:0016491">
    <property type="term" value="F:oxidoreductase activity"/>
    <property type="evidence" value="ECO:0007669"/>
    <property type="project" value="UniProtKB-KW"/>
</dbReference>
<organism evidence="7">
    <name type="scientific">Spironucleus salmonicida</name>
    <dbReference type="NCBI Taxonomy" id="348837"/>
    <lineage>
        <taxon>Eukaryota</taxon>
        <taxon>Metamonada</taxon>
        <taxon>Diplomonadida</taxon>
        <taxon>Hexamitidae</taxon>
        <taxon>Hexamitinae</taxon>
        <taxon>Spironucleus</taxon>
    </lineage>
</organism>
<dbReference type="InterPro" id="IPR029478">
    <property type="entry name" value="TM1586_NiRdase"/>
</dbReference>
<accession>V6LWC6</accession>
<dbReference type="Pfam" id="PF14512">
    <property type="entry name" value="TM1586_NiRdase"/>
    <property type="match status" value="1"/>
</dbReference>
<dbReference type="EMBL" id="KI546101">
    <property type="protein sequence ID" value="EST45114.1"/>
    <property type="molecule type" value="Genomic_DNA"/>
</dbReference>
<evidence type="ECO:0000313" key="8">
    <source>
        <dbReference type="EMBL" id="KAH0573446.1"/>
    </source>
</evidence>
<evidence type="ECO:0000313" key="9">
    <source>
        <dbReference type="Proteomes" id="UP000018208"/>
    </source>
</evidence>
<dbReference type="EMBL" id="AUWU02000005">
    <property type="protein sequence ID" value="KAH0573446.1"/>
    <property type="molecule type" value="Genomic_DNA"/>
</dbReference>
<dbReference type="VEuPathDB" id="GiardiaDB:SS50377_25566"/>
<evidence type="ECO:0000256" key="1">
    <source>
        <dbReference type="ARBA" id="ARBA00001917"/>
    </source>
</evidence>
<keyword evidence="9" id="KW-1185">Reference proteome</keyword>
<dbReference type="AlphaFoldDB" id="V6LWC6"/>
<dbReference type="InterPro" id="IPR000415">
    <property type="entry name" value="Nitroreductase-like"/>
</dbReference>
<evidence type="ECO:0000259" key="6">
    <source>
        <dbReference type="Pfam" id="PF14512"/>
    </source>
</evidence>
<evidence type="ECO:0000256" key="5">
    <source>
        <dbReference type="ARBA" id="ARBA00023002"/>
    </source>
</evidence>
<dbReference type="PANTHER" id="PTHR43673">
    <property type="entry name" value="NAD(P)H NITROREDUCTASE YDGI-RELATED"/>
    <property type="match status" value="1"/>
</dbReference>
<evidence type="ECO:0000256" key="2">
    <source>
        <dbReference type="ARBA" id="ARBA00007118"/>
    </source>
</evidence>
<name>V6LWC6_9EUKA</name>
<proteinExistence type="inferred from homology"/>
<dbReference type="Gene3D" id="3.40.109.30">
    <property type="entry name" value="putative nitroreductase (tm1586), domain 2"/>
    <property type="match status" value="1"/>
</dbReference>
<evidence type="ECO:0000313" key="7">
    <source>
        <dbReference type="EMBL" id="EST45114.1"/>
    </source>
</evidence>
<reference evidence="7 8" key="1">
    <citation type="journal article" date="2014" name="PLoS Genet.">
        <title>The Genome of Spironucleus salmonicida Highlights a Fish Pathogen Adapted to Fluctuating Environments.</title>
        <authorList>
            <person name="Xu F."/>
            <person name="Jerlstrom-Hultqvist J."/>
            <person name="Einarsson E."/>
            <person name="Astvaldsson A."/>
            <person name="Svard S.G."/>
            <person name="Andersson J.O."/>
        </authorList>
    </citation>
    <scope>NUCLEOTIDE SEQUENCE</scope>
    <source>
        <strain evidence="8">ATCC 50377</strain>
    </source>
</reference>
<dbReference type="PANTHER" id="PTHR43673:SF2">
    <property type="entry name" value="NITROREDUCTASE"/>
    <property type="match status" value="1"/>
</dbReference>
<dbReference type="SUPFAM" id="SSF55469">
    <property type="entry name" value="FMN-dependent nitroreductase-like"/>
    <property type="match status" value="1"/>
</dbReference>
<keyword evidence="4" id="KW-0288">FMN</keyword>
<protein>
    <submittedName>
        <fullName evidence="8">TM nitroreductase</fullName>
    </submittedName>
</protein>
<comment type="similarity">
    <text evidence="2">Belongs to the nitroreductase family.</text>
</comment>
<dbReference type="Gene3D" id="3.40.109.10">
    <property type="entry name" value="NADH Oxidase"/>
    <property type="match status" value="1"/>
</dbReference>
<comment type="cofactor">
    <cofactor evidence="1">
        <name>FMN</name>
        <dbReference type="ChEBI" id="CHEBI:58210"/>
    </cofactor>
</comment>
<gene>
    <name evidence="7" type="ORF">SS50377_15134</name>
    <name evidence="8" type="ORF">SS50377_25566</name>
</gene>
<reference evidence="8" key="2">
    <citation type="submission" date="2020-12" db="EMBL/GenBank/DDBJ databases">
        <title>New Spironucleus salmonicida genome in near-complete chromosomes.</title>
        <authorList>
            <person name="Xu F."/>
            <person name="Kurt Z."/>
            <person name="Jimenez-Gonzalez A."/>
            <person name="Astvaldsson A."/>
            <person name="Andersson J.O."/>
            <person name="Svard S.G."/>
        </authorList>
    </citation>
    <scope>NUCLEOTIDE SEQUENCE</scope>
    <source>
        <strain evidence="8">ATCC 50377</strain>
    </source>
</reference>
<sequence>MSINIKSINLDNLSDSIEKRCSIRKYQDIDIDQNRFDILEEFIGELNKISDQVKLHLVKNSTQFMSPLLFKFIKHTRASLIIEALPGERPFQDVTIGLLGQLFVLKATQIDLGTVWLGGDKIFFSSEQARKVINTQNPCPYVISVGISSQDFNPHKRKPTSKLIEDWIDNDELLQKLRLAPSAMNKQPWIFSLSQNTVFIKPIQKNSSSFLNFVTNWVDCGIAAAHAVVYTKGTEIFITSTELKINFE</sequence>
<dbReference type="OrthoDB" id="25064at2759"/>
<dbReference type="Proteomes" id="UP000018208">
    <property type="component" value="Unassembled WGS sequence"/>
</dbReference>
<evidence type="ECO:0000256" key="4">
    <source>
        <dbReference type="ARBA" id="ARBA00022643"/>
    </source>
</evidence>